<dbReference type="Pfam" id="PF07238">
    <property type="entry name" value="PilZ"/>
    <property type="match status" value="1"/>
</dbReference>
<gene>
    <name evidence="3" type="ORF">H8689_03890</name>
</gene>
<comment type="caution">
    <text evidence="3">The sequence shown here is derived from an EMBL/GenBank/DDBJ whole genome shotgun (WGS) entry which is preliminary data.</text>
</comment>
<evidence type="ECO:0000313" key="3">
    <source>
        <dbReference type="EMBL" id="MBC8590283.1"/>
    </source>
</evidence>
<reference evidence="3 4" key="1">
    <citation type="submission" date="2020-08" db="EMBL/GenBank/DDBJ databases">
        <title>Genome public.</title>
        <authorList>
            <person name="Liu C."/>
            <person name="Sun Q."/>
        </authorList>
    </citation>
    <scope>NUCLEOTIDE SEQUENCE [LARGE SCALE GENOMIC DNA]</scope>
    <source>
        <strain evidence="3 4">NSJ-26</strain>
    </source>
</reference>
<dbReference type="InterPro" id="IPR009875">
    <property type="entry name" value="PilZ_domain"/>
</dbReference>
<sequence length="223" mass="25823">MELFRFNNKIEVITEDEEKTAGLIQDIADNKIYFSVSADDKSFKILRKGQRLKGIVYHDNKLISFDAIVTDRIPGDIPTYELSSLTNFENIQRRDDVRVSCSLPIKYTGNKNAINTEIDDSKIKETIGKVKDYLNHGIMLDISAGGVRFTCKDKYEYGDALLFLIELDDKTILTKGIIRHKESNLSEKGTRYTYGVQFINISERKREQIISYIFVLMRRDMQR</sequence>
<name>A0A926EUW1_9FIRM</name>
<dbReference type="Gene3D" id="2.40.10.220">
    <property type="entry name" value="predicted glycosyltransferase like domains"/>
    <property type="match status" value="1"/>
</dbReference>
<dbReference type="Pfam" id="PF12945">
    <property type="entry name" value="PilZNR"/>
    <property type="match status" value="1"/>
</dbReference>
<proteinExistence type="predicted"/>
<keyword evidence="4" id="KW-1185">Reference proteome</keyword>
<dbReference type="InterPro" id="IPR009926">
    <property type="entry name" value="T3SS_YcgR_PilZN"/>
</dbReference>
<evidence type="ECO:0000259" key="1">
    <source>
        <dbReference type="Pfam" id="PF07238"/>
    </source>
</evidence>
<evidence type="ECO:0000259" key="2">
    <source>
        <dbReference type="Pfam" id="PF12945"/>
    </source>
</evidence>
<evidence type="ECO:0000313" key="4">
    <source>
        <dbReference type="Proteomes" id="UP000601522"/>
    </source>
</evidence>
<dbReference type="RefSeq" id="WP_249323101.1">
    <property type="nucleotide sequence ID" value="NZ_JACRTK010000001.1"/>
</dbReference>
<dbReference type="SUPFAM" id="SSF141371">
    <property type="entry name" value="PilZ domain-like"/>
    <property type="match status" value="1"/>
</dbReference>
<accession>A0A926EUW1</accession>
<dbReference type="AlphaFoldDB" id="A0A926EUW1"/>
<feature type="domain" description="Type III secretion system flagellar brake protein YcgR PilZN" evidence="2">
    <location>
        <begin position="7"/>
        <end position="83"/>
    </location>
</feature>
<protein>
    <submittedName>
        <fullName evidence="3">PilZ domain-containing protein</fullName>
    </submittedName>
</protein>
<organism evidence="3 4">
    <name type="scientific">Wansuia hejianensis</name>
    <dbReference type="NCBI Taxonomy" id="2763667"/>
    <lineage>
        <taxon>Bacteria</taxon>
        <taxon>Bacillati</taxon>
        <taxon>Bacillota</taxon>
        <taxon>Clostridia</taxon>
        <taxon>Lachnospirales</taxon>
        <taxon>Lachnospiraceae</taxon>
        <taxon>Wansuia</taxon>
    </lineage>
</organism>
<dbReference type="GO" id="GO:0035438">
    <property type="term" value="F:cyclic-di-GMP binding"/>
    <property type="evidence" value="ECO:0007669"/>
    <property type="project" value="InterPro"/>
</dbReference>
<feature type="domain" description="PilZ" evidence="1">
    <location>
        <begin position="92"/>
        <end position="214"/>
    </location>
</feature>
<dbReference type="Proteomes" id="UP000601522">
    <property type="component" value="Unassembled WGS sequence"/>
</dbReference>
<dbReference type="EMBL" id="JACRTK010000001">
    <property type="protein sequence ID" value="MBC8590283.1"/>
    <property type="molecule type" value="Genomic_DNA"/>
</dbReference>